<dbReference type="InterPro" id="IPR017938">
    <property type="entry name" value="Riboflavin_synthase-like_b-brl"/>
</dbReference>
<dbReference type="CDD" id="cd06192">
    <property type="entry name" value="DHOD_e_trans_like"/>
    <property type="match status" value="1"/>
</dbReference>
<dbReference type="InterPro" id="IPR009051">
    <property type="entry name" value="Helical_ferredxn"/>
</dbReference>
<dbReference type="PANTHER" id="PTHR43513">
    <property type="entry name" value="DIHYDROOROTATE DEHYDROGENASE B (NAD(+)), ELECTRON TRANSFER SUBUNIT"/>
    <property type="match status" value="1"/>
</dbReference>
<dbReference type="PROSITE" id="PS51384">
    <property type="entry name" value="FAD_FR"/>
    <property type="match status" value="1"/>
</dbReference>
<dbReference type="GO" id="GO:0016491">
    <property type="term" value="F:oxidoreductase activity"/>
    <property type="evidence" value="ECO:0007669"/>
    <property type="project" value="InterPro"/>
</dbReference>
<sequence>MDTVKTAPVGERADAPDFALGFDLGFADLYDKAGLAKVDAAFLAHLSGADVALADRLTAARTAPDALDRKAESALILDLAPHLQDFIGALFGIGADIRAKAAADDALAVLFACKRLFVQRLAFKKIKPEAAADLDGPALERDLAKALGGPVTEPLFADRVMTWMEDEAANADGLDLAMRFAAWAGLTDAGLARFPDGVLFRQPKKNDPLALIPLETNESGAVPCQRLPAHHLRRRDGFGLTDPGADTVHGLNEAHYCIFCHHQGNDSCSTGLKDRKTGAVQTSALGRDMLGCPLDEKISEFNEARTKGLFVGALGIITIDNPLCAGTGHRICNDCMVACIYQKQKRDPVNIPQSETRALKDVLALPWGFEVYSLLTRWTPLNIRRPLPRPDTGKRVLVVGLGPAGYSVAHHLMNDGHDVVGIDGLKIEPMDPAVSGVDALGRRVPFRPIRDIDSLREPLDRRVMGGFGGVAEYGITVRWDKNYLTVIRLLLERRAEFAMIGGVRLGGTITPDDAFAMGFDHVALCMGAGKPTLVPMENGLARGVRQASDFLMGLQLTGAAKPDSIANLQVRLPVAVIGGGLTAVDAATEALAYYPIQVEKMLARYEALAAEKGEEAVRAGWGAEDRAILDEFLGHARAIRAERETAAAEGRAPRIRELLQEWGGSTLVYRRLMIDSPAYRNNHEEVEKALEEGIAIAEQWSPVRVDLDRFGHAEGLTVEHRASGERRTIPARTVIVAAGTVPNTTLARELPGQFALDGKYFQAVDETGAPVSPEHRAKPAKADVLMAVNDDGTSISFLGDLHPSFAGNVVTAFASALRAYPVISRALARRPAGTEPRETLFARLNDQLRPVVHAVKRLTPTIVEVTVRAPLAAKGFHPGQFYRVQNFERLAPHANGTLLAMEGLALTGAWVDREAGLLSVIVLEMGGSSDLCALLKPGEPVVVMGPTGMPTEIPSGETVLLAGGGLGNAVLFSIGKALRAAGSKVLYFAGYRNSRDRFKVAEIHDAADVVVWCNDDGPAFTPERPQDKAFVGNIVQAMVACGDGTLGETAIPLSDVDRIVAIGSDRMMQAVGHARHDVLAPFLKAKTVGIGSINSPMQCMMKEICAQCLQPETDPVTGEHKVVFTCFNQDLDLDAVDFQALHERLGQNAAQEKLTKAWVEHCLESMAE</sequence>
<dbReference type="OrthoDB" id="9803192at2"/>
<protein>
    <submittedName>
        <fullName evidence="2">NADPH-dependent glutamate synthase beta chain</fullName>
    </submittedName>
</protein>
<evidence type="ECO:0000259" key="1">
    <source>
        <dbReference type="PROSITE" id="PS51384"/>
    </source>
</evidence>
<dbReference type="PRINTS" id="PR00368">
    <property type="entry name" value="FADPNR"/>
</dbReference>
<dbReference type="Gene3D" id="1.10.1060.10">
    <property type="entry name" value="Alpha-helical ferredoxin"/>
    <property type="match status" value="1"/>
</dbReference>
<proteinExistence type="predicted"/>
<dbReference type="Gene3D" id="2.40.30.10">
    <property type="entry name" value="Translation factors"/>
    <property type="match status" value="1"/>
</dbReference>
<dbReference type="InterPro" id="IPR039261">
    <property type="entry name" value="FNR_nucleotide-bd"/>
</dbReference>
<dbReference type="SUPFAM" id="SSF51971">
    <property type="entry name" value="Nucleotide-binding domain"/>
    <property type="match status" value="1"/>
</dbReference>
<dbReference type="Proteomes" id="UP000199412">
    <property type="component" value="Unassembled WGS sequence"/>
</dbReference>
<dbReference type="PANTHER" id="PTHR43513:SF3">
    <property type="entry name" value="DIHYDROOROTATE DEHYDROGENASE B (NAD(+)), ELECTRON TRANSFER SUBUNIT-RELATED"/>
    <property type="match status" value="1"/>
</dbReference>
<dbReference type="InterPro" id="IPR017927">
    <property type="entry name" value="FAD-bd_FR_type"/>
</dbReference>
<keyword evidence="3" id="KW-1185">Reference proteome</keyword>
<dbReference type="SUPFAM" id="SSF52343">
    <property type="entry name" value="Ferredoxin reductase-like, C-terminal NADP-linked domain"/>
    <property type="match status" value="1"/>
</dbReference>
<dbReference type="InterPro" id="IPR036188">
    <property type="entry name" value="FAD/NAD-bd_sf"/>
</dbReference>
<evidence type="ECO:0000313" key="2">
    <source>
        <dbReference type="EMBL" id="SDE85479.1"/>
    </source>
</evidence>
<evidence type="ECO:0000313" key="3">
    <source>
        <dbReference type="Proteomes" id="UP000199412"/>
    </source>
</evidence>
<dbReference type="Gene3D" id="3.50.50.60">
    <property type="entry name" value="FAD/NAD(P)-binding domain"/>
    <property type="match status" value="4"/>
</dbReference>
<dbReference type="SUPFAM" id="SSF63380">
    <property type="entry name" value="Riboflavin synthase domain-like"/>
    <property type="match status" value="1"/>
</dbReference>
<dbReference type="Pfam" id="PF07992">
    <property type="entry name" value="Pyr_redox_2"/>
    <property type="match status" value="1"/>
</dbReference>
<dbReference type="InterPro" id="IPR023753">
    <property type="entry name" value="FAD/NAD-binding_dom"/>
</dbReference>
<gene>
    <name evidence="2" type="ORF">SAMN05421720_11420</name>
</gene>
<dbReference type="STRING" id="69960.SAMN05421720_11420"/>
<dbReference type="SUPFAM" id="SSF46548">
    <property type="entry name" value="alpha-helical ferredoxin"/>
    <property type="match status" value="1"/>
</dbReference>
<dbReference type="AlphaFoldDB" id="A0A1G7GBT2"/>
<reference evidence="2 3" key="1">
    <citation type="submission" date="2016-10" db="EMBL/GenBank/DDBJ databases">
        <authorList>
            <person name="de Groot N.N."/>
        </authorList>
    </citation>
    <scope>NUCLEOTIDE SEQUENCE [LARGE SCALE GENOMIC DNA]</scope>
    <source>
        <strain evidence="2 3">ATCC 700224</strain>
    </source>
</reference>
<dbReference type="InterPro" id="IPR050353">
    <property type="entry name" value="PyrK_electron_transfer"/>
</dbReference>
<dbReference type="EMBL" id="FNAP01000014">
    <property type="protein sequence ID" value="SDE85479.1"/>
    <property type="molecule type" value="Genomic_DNA"/>
</dbReference>
<dbReference type="GO" id="GO:0051536">
    <property type="term" value="F:iron-sulfur cluster binding"/>
    <property type="evidence" value="ECO:0007669"/>
    <property type="project" value="InterPro"/>
</dbReference>
<dbReference type="Gene3D" id="3.40.50.80">
    <property type="entry name" value="Nucleotide-binding domain of ferredoxin-NADP reductase (FNR) module"/>
    <property type="match status" value="1"/>
</dbReference>
<organism evidence="2 3">
    <name type="scientific">Rhodospira trueperi</name>
    <dbReference type="NCBI Taxonomy" id="69960"/>
    <lineage>
        <taxon>Bacteria</taxon>
        <taxon>Pseudomonadati</taxon>
        <taxon>Pseudomonadota</taxon>
        <taxon>Alphaproteobacteria</taxon>
        <taxon>Rhodospirillales</taxon>
        <taxon>Rhodospirillaceae</taxon>
        <taxon>Rhodospira</taxon>
    </lineage>
</organism>
<accession>A0A1G7GBT2</accession>
<name>A0A1G7GBT2_9PROT</name>
<feature type="domain" description="FAD-binding FR-type" evidence="1">
    <location>
        <begin position="845"/>
        <end position="953"/>
    </location>
</feature>